<sequence length="80" mass="8746">MTSHFSRAASRPRLTDETLEKLAKLAEMIEISGPEGTLVIRNGASQIRLSADGTISVKGKRILQEAEKNVALRAAWIDLN</sequence>
<gene>
    <name evidence="1" type="ORF">JCM7686_1962</name>
</gene>
<dbReference type="KEGG" id="pami:JCM7686_1962"/>
<dbReference type="PATRIC" id="fig|1367847.3.peg.1955"/>
<accession>S5YCB5</accession>
<dbReference type="HOGENOM" id="CLU_2586496_0_0_5"/>
<keyword evidence="2" id="KW-1185">Reference proteome</keyword>
<evidence type="ECO:0000313" key="2">
    <source>
        <dbReference type="Proteomes" id="UP000015480"/>
    </source>
</evidence>
<dbReference type="EMBL" id="CP006650">
    <property type="protein sequence ID" value="AGT09063.1"/>
    <property type="molecule type" value="Genomic_DNA"/>
</dbReference>
<evidence type="ECO:0000313" key="1">
    <source>
        <dbReference type="EMBL" id="AGT09063.1"/>
    </source>
</evidence>
<dbReference type="AlphaFoldDB" id="S5YCB5"/>
<organism evidence="1 2">
    <name type="scientific">Paracoccus aminophilus JCM 7686</name>
    <dbReference type="NCBI Taxonomy" id="1367847"/>
    <lineage>
        <taxon>Bacteria</taxon>
        <taxon>Pseudomonadati</taxon>
        <taxon>Pseudomonadota</taxon>
        <taxon>Alphaproteobacteria</taxon>
        <taxon>Rhodobacterales</taxon>
        <taxon>Paracoccaceae</taxon>
        <taxon>Paracoccus</taxon>
    </lineage>
</organism>
<dbReference type="RefSeq" id="WP_020950701.1">
    <property type="nucleotide sequence ID" value="NC_022041.1"/>
</dbReference>
<proteinExistence type="predicted"/>
<dbReference type="Proteomes" id="UP000015480">
    <property type="component" value="Chromosome"/>
</dbReference>
<dbReference type="STRING" id="1367847.JCM7686_1962"/>
<protein>
    <submittedName>
        <fullName evidence="1">Uncharacterized protein</fullName>
    </submittedName>
</protein>
<reference evidence="1 2" key="1">
    <citation type="journal article" date="2014" name="BMC Genomics">
        <title>Architecture and functions of a multipartite genome of the methylotrophic bacterium Paracoccus aminophilus JCM 7686, containing primary and secondary chromids.</title>
        <authorList>
            <person name="Dziewit L."/>
            <person name="Czarnecki J."/>
            <person name="Wibberg D."/>
            <person name="Radlinska M."/>
            <person name="Mrozek P."/>
            <person name="Szymczak M."/>
            <person name="Schluter A."/>
            <person name="Puhler A."/>
            <person name="Bartosik D."/>
        </authorList>
    </citation>
    <scope>NUCLEOTIDE SEQUENCE [LARGE SCALE GENOMIC DNA]</scope>
    <source>
        <strain evidence="1">JCM 7686</strain>
    </source>
</reference>
<name>S5YCB5_PARAH</name>